<evidence type="ECO:0000313" key="3">
    <source>
        <dbReference type="EMBL" id="MBO9201962.1"/>
    </source>
</evidence>
<feature type="signal peptide" evidence="1">
    <location>
        <begin position="1"/>
        <end position="21"/>
    </location>
</feature>
<comment type="caution">
    <text evidence="3">The sequence shown here is derived from an EMBL/GenBank/DDBJ whole genome shotgun (WGS) entry which is preliminary data.</text>
</comment>
<dbReference type="SUPFAM" id="SSF56935">
    <property type="entry name" value="Porins"/>
    <property type="match status" value="1"/>
</dbReference>
<evidence type="ECO:0000259" key="2">
    <source>
        <dbReference type="Pfam" id="PF14905"/>
    </source>
</evidence>
<dbReference type="EMBL" id="JAGHKO010000004">
    <property type="protein sequence ID" value="MBO9201962.1"/>
    <property type="molecule type" value="Genomic_DNA"/>
</dbReference>
<name>A0ABS3YVK1_9BACT</name>
<evidence type="ECO:0000313" key="4">
    <source>
        <dbReference type="Proteomes" id="UP000677244"/>
    </source>
</evidence>
<feature type="domain" description="Outer membrane protein beta-barrel" evidence="2">
    <location>
        <begin position="472"/>
        <end position="915"/>
    </location>
</feature>
<protein>
    <submittedName>
        <fullName evidence="3">Outer membrane beta-barrel protein</fullName>
    </submittedName>
</protein>
<dbReference type="InterPro" id="IPR041700">
    <property type="entry name" value="OMP_b-brl_3"/>
</dbReference>
<reference evidence="3 4" key="1">
    <citation type="submission" date="2021-03" db="EMBL/GenBank/DDBJ databases">
        <title>Assistant Professor.</title>
        <authorList>
            <person name="Huq M.A."/>
        </authorList>
    </citation>
    <scope>NUCLEOTIDE SEQUENCE [LARGE SCALE GENOMIC DNA]</scope>
    <source>
        <strain evidence="3 4">MAH-29</strain>
    </source>
</reference>
<dbReference type="Pfam" id="PF14905">
    <property type="entry name" value="OMP_b-brl_3"/>
    <property type="match status" value="1"/>
</dbReference>
<dbReference type="RefSeq" id="WP_209140018.1">
    <property type="nucleotide sequence ID" value="NZ_JAGHKO010000004.1"/>
</dbReference>
<gene>
    <name evidence="3" type="ORF">J7I42_16880</name>
</gene>
<accession>A0ABS3YVK1</accession>
<keyword evidence="1" id="KW-0732">Signal</keyword>
<dbReference type="InterPro" id="IPR008969">
    <property type="entry name" value="CarboxyPept-like_regulatory"/>
</dbReference>
<dbReference type="Proteomes" id="UP000677244">
    <property type="component" value="Unassembled WGS sequence"/>
</dbReference>
<proteinExistence type="predicted"/>
<evidence type="ECO:0000256" key="1">
    <source>
        <dbReference type="SAM" id="SignalP"/>
    </source>
</evidence>
<feature type="chain" id="PRO_5047368576" evidence="1">
    <location>
        <begin position="22"/>
        <end position="934"/>
    </location>
</feature>
<organism evidence="3 4">
    <name type="scientific">Niastella soli</name>
    <dbReference type="NCBI Taxonomy" id="2821487"/>
    <lineage>
        <taxon>Bacteria</taxon>
        <taxon>Pseudomonadati</taxon>
        <taxon>Bacteroidota</taxon>
        <taxon>Chitinophagia</taxon>
        <taxon>Chitinophagales</taxon>
        <taxon>Chitinophagaceae</taxon>
        <taxon>Niastella</taxon>
    </lineage>
</organism>
<dbReference type="SUPFAM" id="SSF49464">
    <property type="entry name" value="Carboxypeptidase regulatory domain-like"/>
    <property type="match status" value="1"/>
</dbReference>
<sequence>MKIILLLFMCVAICTTSFSQATLKGKLIDSAAKIPLGLATVTVFKASDTAIITYRLSNPEGDFKIPGLPFDVKCRVVVSYSGYIGYRKEFTVRSDQPVLDLGTVYMSPASVAMQEVVVYAERPPVVIKKDTVEFNASAFKTLPNALVEDLLKKLPGVQVDKDGNIMVNGKPVNKILVDGKTFFGDDPKMASRNLPSQVIDKVQVTDDKEEMLRNGDDNANNVGKVINLTLKKGIKKSMFGKAYAGGGGGPQGGRYEMGAIANIFRDTLQVSVMGYSNNLNRPGFSVTDMRQTMGISRSIETMGGNSNNNNNTSNFGSSFSINDINFGGESRNGGVTKSDGVGININHSPSNKQSIYGQYFYGRVHTDVQNENRTDIYKEDTVINNFSKQYYTEIGNSHVFGAGANLKPDSTINLIIGLNYVISGTKSEKNDARSGVNNFLGNLNNGIVNNIGDLKTNMYSHNIMFTKLSRSKKGRRLNITQYTGWSKRDRDDYTNALISYQQPVGKDTVYHQLRNEWVPTWTANVAGNYSEPLIKNFFFRLGARYDYEKMDDRVGTFANNTSGPIKDLSSRFNRESNKYSVSGGIEYRYKDFTFRPGIRYQSQRFDNNIYSLNQSITQEQHNVLPQFDFVYKKLSLSYNRDVVLPYYGNLIPVLNNSNPYMTRLGNPNLQPALQDRVRITLNTYSPKSTLGVWSWFEASQSKNVIVDSIALDQSGIQTIYPVNANGYKRVATNFGLYQNKRNSKNFMIPWNFGTWTEYVRNYFYYNGVRSLQNRLNCNFWSGIGFNWDDKLELNQEYSFSYRFVKNSNAGFEDIKTFSQTIGTEVIVRYIKHVIFDTRLRLITNNMFDDPTLKKIYLWNAAVNFTFFKDERAVLRISANDILNQGKNVYMSPNQNTASFSKGDVLAQYFLSTFTYNLRPAGAKKTAAGGKWSLF</sequence>
<keyword evidence="4" id="KW-1185">Reference proteome</keyword>